<name>A0A1B1UQC1_9BRAD</name>
<dbReference type="OrthoDB" id="9791590at2"/>
<dbReference type="Pfam" id="PF13458">
    <property type="entry name" value="Peripla_BP_6"/>
    <property type="match status" value="1"/>
</dbReference>
<reference evidence="7 8" key="1">
    <citation type="submission" date="2016-07" db="EMBL/GenBank/DDBJ databases">
        <title>Complete genome sequence of Bradyrhizobium icense LMTR 13T, a potential inoculant strain isolated from lima bean (Phaseolus lunatus) in Peru.</title>
        <authorList>
            <person name="Ormeno-Orrillo E."/>
            <person name="Duran D."/>
            <person name="Rogel M.A."/>
            <person name="Rey L."/>
            <person name="Imperial J."/>
            <person name="Ruiz-Argueso T."/>
            <person name="Martinez-Romero E."/>
        </authorList>
    </citation>
    <scope>NUCLEOTIDE SEQUENCE [LARGE SCALE GENOMIC DNA]</scope>
    <source>
        <strain evidence="7 8">LMTR 13</strain>
    </source>
</reference>
<sequence>MLRIAAACVLAVGVWGSGPASSQTQTEPVRIGALMSMTGALAEYGESILKGVQLAAEEINAGGGVLDGRRIEVVVGDDQTTPQPGVDAAQRLISVNRVSAIIGALASGVTIPVATSVTSVNKIPQISPASTAPAITTLKDDGFLFRTTPHDALQGVVLGDVAKEQGFSNVAVIYVNNDYGKGLAEAFAKRFEAIGGKVSASIAYEEKQASYRGEVQRAGRGKPDALMLIAYPGDGVPIVRQALEEGLFTKFVFSDGMKSTELITAIGAQHLEGMVGTAPEAVADSDAAVRFRKAFEAKHGALPPRPYIDTGYDAMYLLALAIENAKSTDGTAIRDALHAIANPPGEQVLPGEWKKARELLAAGNDVDYAGAAGSQNFDKSGDVPGTFGIWQIKGGKIETLRIVEPAA</sequence>
<dbReference type="SUPFAM" id="SSF53822">
    <property type="entry name" value="Periplasmic binding protein-like I"/>
    <property type="match status" value="1"/>
</dbReference>
<evidence type="ECO:0000313" key="7">
    <source>
        <dbReference type="EMBL" id="ANW04916.1"/>
    </source>
</evidence>
<protein>
    <submittedName>
        <fullName evidence="7">Amino acid ABC transporter substrate-binding protein</fullName>
    </submittedName>
</protein>
<dbReference type="InterPro" id="IPR051010">
    <property type="entry name" value="BCAA_transport"/>
</dbReference>
<dbReference type="InterPro" id="IPR028082">
    <property type="entry name" value="Peripla_BP_I"/>
</dbReference>
<evidence type="ECO:0000256" key="4">
    <source>
        <dbReference type="ARBA" id="ARBA00022970"/>
    </source>
</evidence>
<keyword evidence="4" id="KW-0029">Amino-acid transport</keyword>
<dbReference type="PANTHER" id="PTHR30483:SF6">
    <property type="entry name" value="PERIPLASMIC BINDING PROTEIN OF ABC TRANSPORTER FOR NATURAL AMINO ACIDS"/>
    <property type="match status" value="1"/>
</dbReference>
<dbReference type="AlphaFoldDB" id="A0A1B1UQC1"/>
<dbReference type="EMBL" id="CP016428">
    <property type="protein sequence ID" value="ANW04916.1"/>
    <property type="molecule type" value="Genomic_DNA"/>
</dbReference>
<dbReference type="InterPro" id="IPR000709">
    <property type="entry name" value="Leu_Ile_Val-bd"/>
</dbReference>
<feature type="domain" description="Leucine-binding protein" evidence="6">
    <location>
        <begin position="28"/>
        <end position="340"/>
    </location>
</feature>
<proteinExistence type="inferred from homology"/>
<dbReference type="GO" id="GO:0006865">
    <property type="term" value="P:amino acid transport"/>
    <property type="evidence" value="ECO:0007669"/>
    <property type="project" value="UniProtKB-KW"/>
</dbReference>
<feature type="chain" id="PRO_5008530782" evidence="5">
    <location>
        <begin position="23"/>
        <end position="407"/>
    </location>
</feature>
<organism evidence="7 8">
    <name type="scientific">Bradyrhizobium icense</name>
    <dbReference type="NCBI Taxonomy" id="1274631"/>
    <lineage>
        <taxon>Bacteria</taxon>
        <taxon>Pseudomonadati</taxon>
        <taxon>Pseudomonadota</taxon>
        <taxon>Alphaproteobacteria</taxon>
        <taxon>Hyphomicrobiales</taxon>
        <taxon>Nitrobacteraceae</taxon>
        <taxon>Bradyrhizobium</taxon>
    </lineage>
</organism>
<evidence type="ECO:0000256" key="2">
    <source>
        <dbReference type="ARBA" id="ARBA00022448"/>
    </source>
</evidence>
<evidence type="ECO:0000256" key="3">
    <source>
        <dbReference type="ARBA" id="ARBA00022729"/>
    </source>
</evidence>
<comment type="similarity">
    <text evidence="1">Belongs to the leucine-binding protein family.</text>
</comment>
<evidence type="ECO:0000313" key="8">
    <source>
        <dbReference type="Proteomes" id="UP000092839"/>
    </source>
</evidence>
<dbReference type="InterPro" id="IPR028081">
    <property type="entry name" value="Leu-bd"/>
</dbReference>
<feature type="signal peptide" evidence="5">
    <location>
        <begin position="1"/>
        <end position="22"/>
    </location>
</feature>
<dbReference type="PANTHER" id="PTHR30483">
    <property type="entry name" value="LEUCINE-SPECIFIC-BINDING PROTEIN"/>
    <property type="match status" value="1"/>
</dbReference>
<accession>A0A1B1UQC1</accession>
<dbReference type="STRING" id="1274631.LMTR13_37075"/>
<keyword evidence="3 5" id="KW-0732">Signal</keyword>
<dbReference type="Gene3D" id="3.40.50.2300">
    <property type="match status" value="2"/>
</dbReference>
<keyword evidence="8" id="KW-1185">Reference proteome</keyword>
<evidence type="ECO:0000256" key="1">
    <source>
        <dbReference type="ARBA" id="ARBA00010062"/>
    </source>
</evidence>
<dbReference type="Proteomes" id="UP000092839">
    <property type="component" value="Chromosome"/>
</dbReference>
<keyword evidence="2" id="KW-0813">Transport</keyword>
<dbReference type="PRINTS" id="PR00337">
    <property type="entry name" value="LEUILEVALBP"/>
</dbReference>
<dbReference type="KEGG" id="bic:LMTR13_37075"/>
<dbReference type="CDD" id="cd06346">
    <property type="entry name" value="PBP1_ABC_ligand_binding-like"/>
    <property type="match status" value="1"/>
</dbReference>
<evidence type="ECO:0000256" key="5">
    <source>
        <dbReference type="SAM" id="SignalP"/>
    </source>
</evidence>
<evidence type="ECO:0000259" key="6">
    <source>
        <dbReference type="Pfam" id="PF13458"/>
    </source>
</evidence>
<gene>
    <name evidence="7" type="ORF">LMTR13_37075</name>
</gene>